<evidence type="ECO:0000313" key="3">
    <source>
        <dbReference type="Proteomes" id="UP000028713"/>
    </source>
</evidence>
<protein>
    <recommendedName>
        <fullName evidence="4">Glycoside hydrolase family 19 catalytic domain-containing protein</fullName>
    </recommendedName>
</protein>
<keyword evidence="3" id="KW-1185">Reference proteome</keyword>
<organism evidence="2 3">
    <name type="scientific">Chryseobacterium formosense</name>
    <dbReference type="NCBI Taxonomy" id="236814"/>
    <lineage>
        <taxon>Bacteria</taxon>
        <taxon>Pseudomonadati</taxon>
        <taxon>Bacteroidota</taxon>
        <taxon>Flavobacteriia</taxon>
        <taxon>Flavobacteriales</taxon>
        <taxon>Weeksellaceae</taxon>
        <taxon>Chryseobacterium group</taxon>
        <taxon>Chryseobacterium</taxon>
    </lineage>
</organism>
<accession>A0A085Z397</accession>
<proteinExistence type="predicted"/>
<evidence type="ECO:0000313" key="2">
    <source>
        <dbReference type="EMBL" id="KFE98910.1"/>
    </source>
</evidence>
<feature type="compositionally biased region" description="Low complexity" evidence="1">
    <location>
        <begin position="228"/>
        <end position="237"/>
    </location>
</feature>
<sequence length="793" mass="89686">MKTIKGSTNPKAEEKTFYELSDFIYQFENPLFGKKENEKHIWTLYKQVNNKWKQVSGKIKYGEKVPYTFGEKAVGISFKIEVHTESKNILNKIEKKLTASLVVVPRTKHEPVIGRVILLNRNNADVNKATFNESLSAEARTSNLVGKEITFYLWEEGATEEKKYQKPKTAKVDKNGIAKIKFKLSEYATPQTWMNFFSGNDNTTKKFFVSASYLSKEKTNKTPVSVTEAQQQQPPKQQAEKKEESTGFIEKATNIIAEGIGKIGDYVEEKTRTATSVGNSDIDKSIKSKCFCNRDFEEKDVRQLVKLLKGSETIWEGQALKGGKRAECNIQDKSFATLTKELNSALKKYNINTCAKKMHFLAQVAEETGTFALSEETKSDYLSSQSIYKGRGLLQLTGVRTNPKDSTTRFDNPGPYKDYADYKGDQSIVQKPEIVANNIHYCIDSGAWIWSVNKKMPKSPSSAVDRWGDETSGKSLNELAVYVDKYLELISVLLNGRNKNTGMPNGWEKRKSNYNLLKTGFFMYEKYHGKNSKSVTSKDIITYHIFANGEIERHIPKAIKSGYEKKYKYIYHDKNEKEHEICLVDWLEIDKVKRQKPNPTSIPNGYISHEAFNISGVNQKHVYKYSDGTVIASGEAGEGGGSIKLKFVKSGGKAIIVKIPDPLNYNSEDIKINLSFQNTIRKYMGRDHFAALIGALAECGLPLVSEGSAMKDGTCFPSVSHTNGESIDSDYYNLENTQKYINAMANFGITTFYYKPGMRLRKPTNAITFREDSHHRAHLHCGTSKINIKEIKE</sequence>
<dbReference type="SUPFAM" id="SSF53955">
    <property type="entry name" value="Lysozyme-like"/>
    <property type="match status" value="1"/>
</dbReference>
<name>A0A085Z397_9FLAO</name>
<dbReference type="Gene3D" id="1.10.530.10">
    <property type="match status" value="1"/>
</dbReference>
<gene>
    <name evidence="2" type="ORF">IX39_16005</name>
</gene>
<dbReference type="EMBL" id="JPRP01000002">
    <property type="protein sequence ID" value="KFE98910.1"/>
    <property type="molecule type" value="Genomic_DNA"/>
</dbReference>
<feature type="region of interest" description="Disordered" evidence="1">
    <location>
        <begin position="220"/>
        <end position="245"/>
    </location>
</feature>
<reference evidence="2 3" key="1">
    <citation type="submission" date="2014-07" db="EMBL/GenBank/DDBJ databases">
        <title>Genome of Chryseobacterium formosense LMG 24722.</title>
        <authorList>
            <person name="Pipes S.E."/>
            <person name="Stropko S.J."/>
            <person name="Newman J.D."/>
        </authorList>
    </citation>
    <scope>NUCLEOTIDE SEQUENCE [LARGE SCALE GENOMIC DNA]</scope>
    <source>
        <strain evidence="2 3">LMG 24722</strain>
    </source>
</reference>
<dbReference type="Proteomes" id="UP000028713">
    <property type="component" value="Unassembled WGS sequence"/>
</dbReference>
<evidence type="ECO:0000256" key="1">
    <source>
        <dbReference type="SAM" id="MobiDB-lite"/>
    </source>
</evidence>
<dbReference type="STRING" id="236814.IX39_16005"/>
<dbReference type="AlphaFoldDB" id="A0A085Z397"/>
<dbReference type="InterPro" id="IPR023346">
    <property type="entry name" value="Lysozyme-like_dom_sf"/>
</dbReference>
<evidence type="ECO:0008006" key="4">
    <source>
        <dbReference type="Google" id="ProtNLM"/>
    </source>
</evidence>
<dbReference type="eggNOG" id="COG3179">
    <property type="taxonomic scope" value="Bacteria"/>
</dbReference>
<comment type="caution">
    <text evidence="2">The sequence shown here is derived from an EMBL/GenBank/DDBJ whole genome shotgun (WGS) entry which is preliminary data.</text>
</comment>